<dbReference type="Pfam" id="PF22633">
    <property type="entry name" value="F5_F8_type_C_2"/>
    <property type="match status" value="1"/>
</dbReference>
<dbReference type="InterPro" id="IPR008979">
    <property type="entry name" value="Galactose-bd-like_sf"/>
</dbReference>
<evidence type="ECO:0000256" key="7">
    <source>
        <dbReference type="ARBA" id="ARBA00082234"/>
    </source>
</evidence>
<evidence type="ECO:0000313" key="9">
    <source>
        <dbReference type="Proteomes" id="UP000314987"/>
    </source>
</evidence>
<dbReference type="Gene3D" id="2.60.120.260">
    <property type="entry name" value="Galactose-binding domain-like"/>
    <property type="match status" value="1"/>
</dbReference>
<sequence>MATPVPLVCSQTVSRVSSVLNRDVKQFGKKNLFDEQDETCWNSDQGSSQWVMLEFPQPVRVSQVQIQFQGGFASRQGRLEGGRKSESLEKIGDFYPQDNNSLQSFPVADVTLDKLKVTFENSTDFFGRIIIYHLRILGEKL</sequence>
<keyword evidence="9" id="KW-1185">Reference proteome</keyword>
<evidence type="ECO:0000313" key="8">
    <source>
        <dbReference type="Ensembl" id="ENSVURP00010032540.1"/>
    </source>
</evidence>
<dbReference type="Ensembl" id="ENSVURT00010037047.1">
    <property type="protein sequence ID" value="ENSVURP00010032540.1"/>
    <property type="gene ID" value="ENSVURG00010024825.1"/>
</dbReference>
<organism evidence="8 9">
    <name type="scientific">Vombatus ursinus</name>
    <name type="common">Common wombat</name>
    <dbReference type="NCBI Taxonomy" id="29139"/>
    <lineage>
        <taxon>Eukaryota</taxon>
        <taxon>Metazoa</taxon>
        <taxon>Chordata</taxon>
        <taxon>Craniata</taxon>
        <taxon>Vertebrata</taxon>
        <taxon>Euteleostomi</taxon>
        <taxon>Mammalia</taxon>
        <taxon>Metatheria</taxon>
        <taxon>Diprotodontia</taxon>
        <taxon>Vombatidae</taxon>
        <taxon>Vombatus</taxon>
    </lineage>
</organism>
<gene>
    <name evidence="8" type="primary">NR2C2AP</name>
</gene>
<reference evidence="8" key="3">
    <citation type="submission" date="2025-09" db="UniProtKB">
        <authorList>
            <consortium name="Ensembl"/>
        </authorList>
    </citation>
    <scope>IDENTIFICATION</scope>
</reference>
<dbReference type="CTD" id="126382"/>
<reference evidence="8" key="2">
    <citation type="submission" date="2025-08" db="UniProtKB">
        <authorList>
            <consortium name="Ensembl"/>
        </authorList>
    </citation>
    <scope>IDENTIFICATION</scope>
</reference>
<evidence type="ECO:0000256" key="1">
    <source>
        <dbReference type="ARBA" id="ARBA00004123"/>
    </source>
</evidence>
<proteinExistence type="inferred from homology"/>
<accession>A0A4X2MFH9</accession>
<comment type="similarity">
    <text evidence="2">Belongs to the NR2C2AP family.</text>
</comment>
<dbReference type="GO" id="GO:0005634">
    <property type="term" value="C:nucleus"/>
    <property type="evidence" value="ECO:0007669"/>
    <property type="project" value="UniProtKB-SubCell"/>
</dbReference>
<dbReference type="AlphaFoldDB" id="A0A4X2MFH9"/>
<dbReference type="RefSeq" id="XP_027706993.1">
    <property type="nucleotide sequence ID" value="XM_027851192.1"/>
</dbReference>
<dbReference type="Proteomes" id="UP000314987">
    <property type="component" value="Unassembled WGS sequence"/>
</dbReference>
<comment type="function">
    <text evidence="5">May act as a repressor of NR2C2-mediated transactivation by suppressing the binding between NR2C2/TR4 and the TR4-response element in target genes.</text>
</comment>
<dbReference type="OrthoDB" id="10052260at2759"/>
<dbReference type="GeneTree" id="ENSGT00390000017748"/>
<reference evidence="9" key="1">
    <citation type="submission" date="2018-12" db="EMBL/GenBank/DDBJ databases">
        <authorList>
            <person name="Yazar S."/>
        </authorList>
    </citation>
    <scope>NUCLEOTIDE SEQUENCE [LARGE SCALE GENOMIC DNA]</scope>
</reference>
<evidence type="ECO:0000256" key="3">
    <source>
        <dbReference type="ARBA" id="ARBA00019956"/>
    </source>
</evidence>
<name>A0A4X2MFH9_VOMUR</name>
<dbReference type="GeneID" id="114035166"/>
<dbReference type="FunFam" id="2.60.120.260:FF:000070">
    <property type="entry name" value="Nuclear receptor 2C2-associated protein"/>
    <property type="match status" value="1"/>
</dbReference>
<dbReference type="RefSeq" id="XP_027706996.1">
    <property type="nucleotide sequence ID" value="XM_027851195.1"/>
</dbReference>
<keyword evidence="4" id="KW-0539">Nucleus</keyword>
<dbReference type="RefSeq" id="XP_027706994.1">
    <property type="nucleotide sequence ID" value="XM_027851193.1"/>
</dbReference>
<evidence type="ECO:0000256" key="4">
    <source>
        <dbReference type="ARBA" id="ARBA00023242"/>
    </source>
</evidence>
<comment type="subcellular location">
    <subcellularLocation>
        <location evidence="1">Nucleus</location>
    </subcellularLocation>
</comment>
<comment type="subunit">
    <text evidence="6">Interacts with NR2C2/TR4.</text>
</comment>
<evidence type="ECO:0000256" key="5">
    <source>
        <dbReference type="ARBA" id="ARBA00057172"/>
    </source>
</evidence>
<dbReference type="OMA" id="FFGRITV"/>
<dbReference type="SUPFAM" id="SSF49785">
    <property type="entry name" value="Galactose-binding domain-like"/>
    <property type="match status" value="1"/>
</dbReference>
<evidence type="ECO:0000256" key="6">
    <source>
        <dbReference type="ARBA" id="ARBA00064125"/>
    </source>
</evidence>
<evidence type="ECO:0000256" key="2">
    <source>
        <dbReference type="ARBA" id="ARBA00009556"/>
    </source>
</evidence>
<protein>
    <recommendedName>
        <fullName evidence="3">Nuclear receptor 2C2-associated protein</fullName>
    </recommendedName>
    <alternativeName>
        <fullName evidence="7">TR4 orphan receptor-associated 16 kDa protein</fullName>
    </alternativeName>
</protein>